<dbReference type="SUPFAM" id="SSF56719">
    <property type="entry name" value="Type II DNA topoisomerase"/>
    <property type="match status" value="1"/>
</dbReference>
<dbReference type="GO" id="GO:0046872">
    <property type="term" value="F:metal ion binding"/>
    <property type="evidence" value="ECO:0007669"/>
    <property type="project" value="UniProtKB-KW"/>
</dbReference>
<dbReference type="Gene3D" id="3.40.50.670">
    <property type="match status" value="2"/>
</dbReference>
<evidence type="ECO:0000313" key="14">
    <source>
        <dbReference type="EMBL" id="MBB5022461.1"/>
    </source>
</evidence>
<comment type="subunit">
    <text evidence="11">Heterotetramer, composed of two GyrA and two GyrB chains. In the heterotetramer, GyrA contains the active site tyrosine that forms a transient covalent intermediate with DNA, while GyrB binds cofactors and catalyzes ATP hydrolysis.</text>
</comment>
<dbReference type="InterPro" id="IPR034160">
    <property type="entry name" value="TOPRIM_GyrB"/>
</dbReference>
<keyword evidence="3 11" id="KW-0963">Cytoplasm</keyword>
<evidence type="ECO:0000256" key="8">
    <source>
        <dbReference type="ARBA" id="ARBA00023029"/>
    </source>
</evidence>
<evidence type="ECO:0000256" key="12">
    <source>
        <dbReference type="SAM" id="Coils"/>
    </source>
</evidence>
<comment type="catalytic activity">
    <reaction evidence="1 11">
        <text>ATP-dependent breakage, passage and rejoining of double-stranded DNA.</text>
        <dbReference type="EC" id="5.6.2.2"/>
    </reaction>
</comment>
<dbReference type="PANTHER" id="PTHR45866:SF1">
    <property type="entry name" value="DNA GYRASE SUBUNIT B, MITOCHONDRIAL"/>
    <property type="match status" value="1"/>
</dbReference>
<dbReference type="FunFam" id="3.30.565.10:FF:000002">
    <property type="entry name" value="DNA gyrase subunit B"/>
    <property type="match status" value="1"/>
</dbReference>
<feature type="binding site" evidence="11">
    <location>
        <position position="499"/>
    </location>
    <ligand>
        <name>Mg(2+)</name>
        <dbReference type="ChEBI" id="CHEBI:18420"/>
        <label>2</label>
    </ligand>
</feature>
<evidence type="ECO:0000256" key="7">
    <source>
        <dbReference type="ARBA" id="ARBA00022842"/>
    </source>
</evidence>
<keyword evidence="12" id="KW-0175">Coiled coil</keyword>
<comment type="subcellular location">
    <subcellularLocation>
        <location evidence="11">Cytoplasm</location>
    </subcellularLocation>
</comment>
<keyword evidence="15" id="KW-1185">Reference proteome</keyword>
<evidence type="ECO:0000259" key="13">
    <source>
        <dbReference type="PROSITE" id="PS50880"/>
    </source>
</evidence>
<evidence type="ECO:0000256" key="1">
    <source>
        <dbReference type="ARBA" id="ARBA00000185"/>
    </source>
</evidence>
<dbReference type="PRINTS" id="PR01159">
    <property type="entry name" value="DNAGYRASEB"/>
</dbReference>
<dbReference type="SMART" id="SM00433">
    <property type="entry name" value="TOP2c"/>
    <property type="match status" value="1"/>
</dbReference>
<evidence type="ECO:0000313" key="15">
    <source>
        <dbReference type="Proteomes" id="UP000528322"/>
    </source>
</evidence>
<dbReference type="Pfam" id="PF02518">
    <property type="entry name" value="HATPase_c"/>
    <property type="match status" value="1"/>
</dbReference>
<keyword evidence="9" id="KW-0238">DNA-binding</keyword>
<dbReference type="EMBL" id="JACHID010000011">
    <property type="protein sequence ID" value="MBB5022461.1"/>
    <property type="molecule type" value="Genomic_DNA"/>
</dbReference>
<dbReference type="GO" id="GO:0003677">
    <property type="term" value="F:DNA binding"/>
    <property type="evidence" value="ECO:0007669"/>
    <property type="project" value="UniProtKB-KW"/>
</dbReference>
<dbReference type="GO" id="GO:0006265">
    <property type="term" value="P:DNA topological change"/>
    <property type="evidence" value="ECO:0007669"/>
    <property type="project" value="UniProtKB-UniRule"/>
</dbReference>
<dbReference type="SUPFAM" id="SSF54211">
    <property type="entry name" value="Ribosomal protein S5 domain 2-like"/>
    <property type="match status" value="1"/>
</dbReference>
<dbReference type="Pfam" id="PF21249">
    <property type="entry name" value="GyrB_hook"/>
    <property type="match status" value="1"/>
</dbReference>
<dbReference type="CDD" id="cd16928">
    <property type="entry name" value="HATPase_GyrB-like"/>
    <property type="match status" value="1"/>
</dbReference>
<evidence type="ECO:0000256" key="2">
    <source>
        <dbReference type="ARBA" id="ARBA00010708"/>
    </source>
</evidence>
<feature type="site" description="Interaction with DNA" evidence="11">
    <location>
        <position position="451"/>
    </location>
</feature>
<dbReference type="PRINTS" id="PR00418">
    <property type="entry name" value="TPI2FAMILY"/>
</dbReference>
<evidence type="ECO:0000256" key="9">
    <source>
        <dbReference type="ARBA" id="ARBA00023125"/>
    </source>
</evidence>
<dbReference type="PROSITE" id="PS00177">
    <property type="entry name" value="TOPOISOMERASE_II"/>
    <property type="match status" value="1"/>
</dbReference>
<comment type="similarity">
    <text evidence="2 11">Belongs to the type II topoisomerase GyrB family.</text>
</comment>
<dbReference type="RefSeq" id="WP_183733006.1">
    <property type="nucleotide sequence ID" value="NZ_JACHID010000011.1"/>
</dbReference>
<comment type="function">
    <text evidence="11">A type II topoisomerase that negatively supercoils closed circular double-stranded (ds) DNA in an ATP-dependent manner to modulate DNA topology and maintain chromosomes in an underwound state. Negative supercoiling favors strand separation, and DNA replication, transcription, recombination and repair, all of which involve strand separation. Also able to catalyze the interconversion of other topological isomers of dsDNA rings, including catenanes and knotted rings. Type II topoisomerases break and join 2 DNA strands simultaneously in an ATP-dependent manner.</text>
</comment>
<protein>
    <recommendedName>
        <fullName evidence="11">DNA gyrase subunit B</fullName>
        <ecNumber evidence="11">5.6.2.2</ecNumber>
    </recommendedName>
</protein>
<dbReference type="InterPro" id="IPR002288">
    <property type="entry name" value="DNA_gyrase_B_C"/>
</dbReference>
<keyword evidence="8 11" id="KW-0799">Topoisomerase</keyword>
<dbReference type="GO" id="GO:0003918">
    <property type="term" value="F:DNA topoisomerase type II (double strand cut, ATP-hydrolyzing) activity"/>
    <property type="evidence" value="ECO:0007669"/>
    <property type="project" value="UniProtKB-UniRule"/>
</dbReference>
<dbReference type="InterPro" id="IPR013759">
    <property type="entry name" value="Topo_IIA_B_C"/>
</dbReference>
<dbReference type="InterPro" id="IPR036890">
    <property type="entry name" value="HATPase_C_sf"/>
</dbReference>
<dbReference type="NCBIfam" id="NF004189">
    <property type="entry name" value="PRK05644.1"/>
    <property type="match status" value="1"/>
</dbReference>
<comment type="cofactor">
    <cofactor evidence="11">
        <name>Mg(2+)</name>
        <dbReference type="ChEBI" id="CHEBI:18420"/>
    </cofactor>
    <cofactor evidence="11">
        <name>Mn(2+)</name>
        <dbReference type="ChEBI" id="CHEBI:29035"/>
    </cofactor>
    <cofactor evidence="11">
        <name>Ca(2+)</name>
        <dbReference type="ChEBI" id="CHEBI:29108"/>
    </cofactor>
    <text evidence="11">Binds two Mg(2+) per subunit. The magnesium ions form salt bridges with both the protein and the DNA. Can also accept other divalent metal cations, such as Mn(2+) or Ca(2+).</text>
</comment>
<dbReference type="Pfam" id="PF01751">
    <property type="entry name" value="Toprim"/>
    <property type="match status" value="1"/>
</dbReference>
<dbReference type="InterPro" id="IPR000565">
    <property type="entry name" value="Topo_IIA_B"/>
</dbReference>
<keyword evidence="4 11" id="KW-0479">Metal-binding</keyword>
<dbReference type="EC" id="5.6.2.2" evidence="11"/>
<feature type="site" description="Interaction with DNA" evidence="11">
    <location>
        <position position="448"/>
    </location>
</feature>
<reference evidence="14 15" key="1">
    <citation type="submission" date="2020-08" db="EMBL/GenBank/DDBJ databases">
        <title>Genomic Encyclopedia of Type Strains, Phase IV (KMG-IV): sequencing the most valuable type-strain genomes for metagenomic binning, comparative biology and taxonomic classification.</title>
        <authorList>
            <person name="Goeker M."/>
        </authorList>
    </citation>
    <scope>NUCLEOTIDE SEQUENCE [LARGE SCALE GENOMIC DNA]</scope>
    <source>
        <strain evidence="14 15">DSM 22071</strain>
    </source>
</reference>
<dbReference type="CDD" id="cd03366">
    <property type="entry name" value="TOPRIM_TopoIIA_GyrB"/>
    <property type="match status" value="1"/>
</dbReference>
<comment type="miscellaneous">
    <text evidence="11">Few gyrases are as efficient as E.coli at forming negative supercoils. Not all organisms have 2 type II topoisomerases; in organisms with a single type II topoisomerase this enzyme also has to decatenate newly replicated chromosomes.</text>
</comment>
<dbReference type="Proteomes" id="UP000528322">
    <property type="component" value="Unassembled WGS sequence"/>
</dbReference>
<evidence type="ECO:0000256" key="6">
    <source>
        <dbReference type="ARBA" id="ARBA00022840"/>
    </source>
</evidence>
<dbReference type="PANTHER" id="PTHR45866">
    <property type="entry name" value="DNA GYRASE/TOPOISOMERASE SUBUNIT B"/>
    <property type="match status" value="1"/>
</dbReference>
<keyword evidence="7 11" id="KW-0460">Magnesium</keyword>
<evidence type="ECO:0000256" key="3">
    <source>
        <dbReference type="ARBA" id="ARBA00022490"/>
    </source>
</evidence>
<feature type="domain" description="Toprim" evidence="13">
    <location>
        <begin position="417"/>
        <end position="532"/>
    </location>
</feature>
<dbReference type="InterPro" id="IPR020568">
    <property type="entry name" value="Ribosomal_Su5_D2-typ_SF"/>
</dbReference>
<evidence type="ECO:0000256" key="5">
    <source>
        <dbReference type="ARBA" id="ARBA00022741"/>
    </source>
</evidence>
<dbReference type="InterPro" id="IPR018522">
    <property type="entry name" value="TopoIIA_CS"/>
</dbReference>
<dbReference type="InterPro" id="IPR049353">
    <property type="entry name" value="GyrB_hook"/>
</dbReference>
<feature type="binding site" evidence="11">
    <location>
        <position position="497"/>
    </location>
    <ligand>
        <name>Mg(2+)</name>
        <dbReference type="ChEBI" id="CHEBI:18420"/>
        <label>2</label>
    </ligand>
</feature>
<feature type="binding site" evidence="11">
    <location>
        <position position="423"/>
    </location>
    <ligand>
        <name>Mg(2+)</name>
        <dbReference type="ChEBI" id="CHEBI:18420"/>
        <label>1</label>
        <note>catalytic</note>
    </ligand>
</feature>
<feature type="binding site" evidence="11">
    <location>
        <position position="497"/>
    </location>
    <ligand>
        <name>Mg(2+)</name>
        <dbReference type="ChEBI" id="CHEBI:18420"/>
        <label>1</label>
        <note>catalytic</note>
    </ligand>
</feature>
<organism evidence="14 15">
    <name type="scientific">Desulfurispira natronophila</name>
    <dbReference type="NCBI Taxonomy" id="682562"/>
    <lineage>
        <taxon>Bacteria</taxon>
        <taxon>Pseudomonadati</taxon>
        <taxon>Chrysiogenota</taxon>
        <taxon>Chrysiogenia</taxon>
        <taxon>Chrysiogenales</taxon>
        <taxon>Chrysiogenaceae</taxon>
        <taxon>Desulfurispira</taxon>
    </lineage>
</organism>
<dbReference type="InterPro" id="IPR013760">
    <property type="entry name" value="Topo_IIA-like_dom_sf"/>
</dbReference>
<dbReference type="SMART" id="SM00387">
    <property type="entry name" value="HATPase_c"/>
    <property type="match status" value="1"/>
</dbReference>
<evidence type="ECO:0000256" key="4">
    <source>
        <dbReference type="ARBA" id="ARBA00022723"/>
    </source>
</evidence>
<feature type="coiled-coil region" evidence="12">
    <location>
        <begin position="578"/>
        <end position="625"/>
    </location>
</feature>
<dbReference type="AlphaFoldDB" id="A0A7W7Y5I3"/>
<dbReference type="Pfam" id="PF00204">
    <property type="entry name" value="DNA_gyraseB"/>
    <property type="match status" value="1"/>
</dbReference>
<dbReference type="NCBIfam" id="NF011501">
    <property type="entry name" value="PRK14939.1"/>
    <property type="match status" value="1"/>
</dbReference>
<evidence type="ECO:0000256" key="11">
    <source>
        <dbReference type="HAMAP-Rule" id="MF_01898"/>
    </source>
</evidence>
<dbReference type="CDD" id="cd00822">
    <property type="entry name" value="TopoII_Trans_DNA_gyrase"/>
    <property type="match status" value="1"/>
</dbReference>
<keyword evidence="10 11" id="KW-0413">Isomerase</keyword>
<dbReference type="GO" id="GO:0005737">
    <property type="term" value="C:cytoplasm"/>
    <property type="evidence" value="ECO:0007669"/>
    <property type="project" value="UniProtKB-SubCell"/>
</dbReference>
<dbReference type="InterPro" id="IPR011557">
    <property type="entry name" value="GyrB"/>
</dbReference>
<proteinExistence type="inferred from homology"/>
<sequence length="799" mass="89940">MSQQSYGAESIKVLEGLEAVRKRPGMYIGSTGITGLHHLVYEIVDNSIDEALAGYCDTVEVIIHTDNSVTVTDNGRGIPTEFHKDQNRSAAEVVMTVLHAGGKFDNSSYKVSGGLHGVGVSVVNALSSELELEIKREGQIYRQDYIRGVPQGPLEVIGDTRTTGTKIRFLPDDQIFETSEYSFEILTNRLRELAFLNAGIKIIITDERIEKSNTLLYEGGLRSFVAFLNKNKSTLHPDPIHVSGDRNEIAVEVAMQYNDTYGENIFTYANNISTVDGGTHLAGFKSALTRCVNNYVSTAKIKGSDKVALTGDDIREGLTAVVSVKIPDPQFEGQTKGKLGTTEAKSAVESVLGEQLGIFFEENPDIAKNILNKAINAARAREAARKARELTRRKGVLEGNSLPGKLADCSERDPSKSELYIVEGDSAGGSAKQGRDRRTQAILPLKGKILNVEKARFDKMLTSDEIKYLITAMGTGIGQNEFDINKIRYHKIIIMCDADIDGAHIMTLLLTFFFRQMRDIIDRGYLYIAQPPLFKVQRGKKEHYVKTEKALQEYLVDIALENIELKSEDGDIFTKTQCKEFIRRISEAERLLHLYEKKGFRLFFIKELAKNVVAVETELRNQQAAQEIVDRCIERYGLDPEEFSIEFNDDTSSYDVTYSKEEYGYRDSMTLTNKVASSVEVRKLRDIYQHLREVLGRSPFLVKDGEREVELGSYLKLKNYIIERGKKNINIQRYKGLGEMNPEQLWETTMSHENRSLLQVRIEDLVEADGAFTVLMGDNVEPRRDFIYDNALNVRNLDV</sequence>
<dbReference type="GO" id="GO:0005694">
    <property type="term" value="C:chromosome"/>
    <property type="evidence" value="ECO:0007669"/>
    <property type="project" value="InterPro"/>
</dbReference>
<gene>
    <name evidence="11" type="primary">gyrB</name>
    <name evidence="14" type="ORF">HNR37_001798</name>
</gene>
<dbReference type="InterPro" id="IPR003594">
    <property type="entry name" value="HATPase_dom"/>
</dbReference>
<dbReference type="Gene3D" id="3.30.565.10">
    <property type="entry name" value="Histidine kinase-like ATPase, C-terminal domain"/>
    <property type="match status" value="1"/>
</dbReference>
<dbReference type="GO" id="GO:0005524">
    <property type="term" value="F:ATP binding"/>
    <property type="evidence" value="ECO:0007669"/>
    <property type="project" value="UniProtKB-UniRule"/>
</dbReference>
<name>A0A7W7Y5I3_9BACT</name>
<keyword evidence="6 11" id="KW-0067">ATP-binding</keyword>
<dbReference type="HAMAP" id="MF_01898">
    <property type="entry name" value="GyrB"/>
    <property type="match status" value="1"/>
</dbReference>
<dbReference type="NCBIfam" id="TIGR01059">
    <property type="entry name" value="gyrB"/>
    <property type="match status" value="1"/>
</dbReference>
<dbReference type="Pfam" id="PF00986">
    <property type="entry name" value="DNA_gyraseB_C"/>
    <property type="match status" value="1"/>
</dbReference>
<dbReference type="SUPFAM" id="SSF55874">
    <property type="entry name" value="ATPase domain of HSP90 chaperone/DNA topoisomerase II/histidine kinase"/>
    <property type="match status" value="1"/>
</dbReference>
<dbReference type="InterPro" id="IPR001241">
    <property type="entry name" value="Topo_IIA"/>
</dbReference>
<dbReference type="InterPro" id="IPR006171">
    <property type="entry name" value="TOPRIM_dom"/>
</dbReference>
<evidence type="ECO:0000256" key="10">
    <source>
        <dbReference type="ARBA" id="ARBA00023235"/>
    </source>
</evidence>
<comment type="caution">
    <text evidence="14">The sequence shown here is derived from an EMBL/GenBank/DDBJ whole genome shotgun (WGS) entry which is preliminary data.</text>
</comment>
<accession>A0A7W7Y5I3</accession>
<dbReference type="Gene3D" id="3.30.230.10">
    <property type="match status" value="1"/>
</dbReference>
<dbReference type="FunFam" id="3.30.230.10:FF:000005">
    <property type="entry name" value="DNA gyrase subunit B"/>
    <property type="match status" value="1"/>
</dbReference>
<dbReference type="GO" id="GO:0006261">
    <property type="term" value="P:DNA-templated DNA replication"/>
    <property type="evidence" value="ECO:0007669"/>
    <property type="project" value="UniProtKB-UniRule"/>
</dbReference>
<dbReference type="InterPro" id="IPR014721">
    <property type="entry name" value="Ribsml_uS5_D2-typ_fold_subgr"/>
</dbReference>
<dbReference type="PROSITE" id="PS50880">
    <property type="entry name" value="TOPRIM"/>
    <property type="match status" value="1"/>
</dbReference>
<dbReference type="InterPro" id="IPR013506">
    <property type="entry name" value="Topo_IIA_bsu_dom2"/>
</dbReference>
<keyword evidence="5 11" id="KW-0547">Nucleotide-binding</keyword>